<keyword evidence="3" id="KW-1185">Reference proteome</keyword>
<accession>A0ABV7J7N1</accession>
<dbReference type="Pfam" id="PF11157">
    <property type="entry name" value="DUF2937"/>
    <property type="match status" value="1"/>
</dbReference>
<reference evidence="3" key="1">
    <citation type="journal article" date="2019" name="Int. J. Syst. Evol. Microbiol.">
        <title>The Global Catalogue of Microorganisms (GCM) 10K type strain sequencing project: providing services to taxonomists for standard genome sequencing and annotation.</title>
        <authorList>
            <consortium name="The Broad Institute Genomics Platform"/>
            <consortium name="The Broad Institute Genome Sequencing Center for Infectious Disease"/>
            <person name="Wu L."/>
            <person name="Ma J."/>
        </authorList>
    </citation>
    <scope>NUCLEOTIDE SEQUENCE [LARGE SCALE GENOMIC DNA]</scope>
    <source>
        <strain evidence="3">KCTC 42953</strain>
    </source>
</reference>
<organism evidence="2 3">
    <name type="scientific">Marinicella sediminis</name>
    <dbReference type="NCBI Taxonomy" id="1792834"/>
    <lineage>
        <taxon>Bacteria</taxon>
        <taxon>Pseudomonadati</taxon>
        <taxon>Pseudomonadota</taxon>
        <taxon>Gammaproteobacteria</taxon>
        <taxon>Lysobacterales</taxon>
        <taxon>Marinicellaceae</taxon>
        <taxon>Marinicella</taxon>
    </lineage>
</organism>
<protein>
    <submittedName>
        <fullName evidence="2">DUF2937 family protein</fullName>
    </submittedName>
</protein>
<gene>
    <name evidence="2" type="ORF">ACFODZ_07690</name>
</gene>
<name>A0ABV7J7N1_9GAMM</name>
<dbReference type="RefSeq" id="WP_077412391.1">
    <property type="nucleotide sequence ID" value="NZ_JBHRTS010000004.1"/>
</dbReference>
<keyword evidence="1" id="KW-1133">Transmembrane helix</keyword>
<evidence type="ECO:0000313" key="2">
    <source>
        <dbReference type="EMBL" id="MFC3194119.1"/>
    </source>
</evidence>
<feature type="transmembrane region" description="Helical" evidence="1">
    <location>
        <begin position="133"/>
        <end position="154"/>
    </location>
</feature>
<evidence type="ECO:0000256" key="1">
    <source>
        <dbReference type="SAM" id="Phobius"/>
    </source>
</evidence>
<dbReference type="Proteomes" id="UP001595533">
    <property type="component" value="Unassembled WGS sequence"/>
</dbReference>
<comment type="caution">
    <text evidence="2">The sequence shown here is derived from an EMBL/GenBank/DDBJ whole genome shotgun (WGS) entry which is preliminary data.</text>
</comment>
<dbReference type="InterPro" id="IPR022584">
    <property type="entry name" value="DUF2937"/>
</dbReference>
<keyword evidence="1" id="KW-0472">Membrane</keyword>
<sequence>MIKNLLDKICFALGVMVFLQLPHFIDQYTQRMGGFAESMQQQISEYQSIADEHFQGDVMAYIERLENNSDPAVARSAVQVANRLQQAEYINADLTVYEQQPLWYQMPYFFTHLRLDLAKGTLRNFAPGLPLNLWAWGYGLVGGILFSLLFNGTVKAPGAIRRKISKPAKNRHSPKLNI</sequence>
<proteinExistence type="predicted"/>
<dbReference type="EMBL" id="JBHRTS010000004">
    <property type="protein sequence ID" value="MFC3194119.1"/>
    <property type="molecule type" value="Genomic_DNA"/>
</dbReference>
<keyword evidence="1" id="KW-0812">Transmembrane</keyword>
<evidence type="ECO:0000313" key="3">
    <source>
        <dbReference type="Proteomes" id="UP001595533"/>
    </source>
</evidence>